<keyword evidence="2" id="KW-1185">Reference proteome</keyword>
<organism evidence="1 2">
    <name type="scientific">Streptomyces achmelvichensis</name>
    <dbReference type="NCBI Taxonomy" id="3134111"/>
    <lineage>
        <taxon>Bacteria</taxon>
        <taxon>Bacillati</taxon>
        <taxon>Actinomycetota</taxon>
        <taxon>Actinomycetes</taxon>
        <taxon>Kitasatosporales</taxon>
        <taxon>Streptomycetaceae</taxon>
        <taxon>Streptomyces</taxon>
    </lineage>
</organism>
<dbReference type="EMBL" id="JBBKAJ010000039">
    <property type="protein sequence ID" value="MEJ8640174.1"/>
    <property type="molecule type" value="Genomic_DNA"/>
</dbReference>
<dbReference type="Proteomes" id="UP001377168">
    <property type="component" value="Unassembled WGS sequence"/>
</dbReference>
<name>A0ACC6Q969_9ACTN</name>
<evidence type="ECO:0000313" key="2">
    <source>
        <dbReference type="Proteomes" id="UP001377168"/>
    </source>
</evidence>
<gene>
    <name evidence="1" type="ORF">WKI67_43600</name>
</gene>
<proteinExistence type="predicted"/>
<protein>
    <submittedName>
        <fullName evidence="1">SAF domain-containing protein</fullName>
    </submittedName>
</protein>
<reference evidence="1" key="1">
    <citation type="submission" date="2024-03" db="EMBL/GenBank/DDBJ databases">
        <title>Novel Streptomyces species of biotechnological and ecological value are a feature of Machair soil.</title>
        <authorList>
            <person name="Prole J.R."/>
            <person name="Goodfellow M."/>
            <person name="Allenby N."/>
            <person name="Ward A.C."/>
        </authorList>
    </citation>
    <scope>NUCLEOTIDE SEQUENCE</scope>
    <source>
        <strain evidence="1">MS2.AVA.5</strain>
    </source>
</reference>
<comment type="caution">
    <text evidence="1">The sequence shown here is derived from an EMBL/GenBank/DDBJ whole genome shotgun (WGS) entry which is preliminary data.</text>
</comment>
<sequence length="242" mass="24062">MSKTAPASPAVSPVQQQGEPGTSAPHTAAAVSFRARRRRPGMAVLAAALIAAGGAGGFLAWQKTGERTPVLAVTQSVAAGDVIEESDLTDASVSLDPALKPFPAGERNTVVGKRAAVALVPGALLSHGQVTDRSLVQDGEQLVGIGLKPDRLPATRLSAGDRVLVVYTPADGSADQGPDTGGGAAAQAPTAVSARVVRVGEPQQATGDLVVDVAVPEVQGPGLAAQAATGRIALVVEPGGNS</sequence>
<evidence type="ECO:0000313" key="1">
    <source>
        <dbReference type="EMBL" id="MEJ8640174.1"/>
    </source>
</evidence>
<accession>A0ACC6Q969</accession>